<organism evidence="3 4">
    <name type="scientific">Flexistipes sinusarabici (strain ATCC 49648 / DSM 4947 / MAS 10)</name>
    <dbReference type="NCBI Taxonomy" id="717231"/>
    <lineage>
        <taxon>Bacteria</taxon>
        <taxon>Pseudomonadati</taxon>
        <taxon>Deferribacterota</taxon>
        <taxon>Deferribacteres</taxon>
        <taxon>Deferribacterales</taxon>
        <taxon>Flexistipitaceae</taxon>
        <taxon>Flexistipes</taxon>
    </lineage>
</organism>
<accession>F8E720</accession>
<reference evidence="3 4" key="1">
    <citation type="journal article" date="2011" name="Stand. Genomic Sci.">
        <title>Genome sequence of the moderately thermophilic halophile Flexistipes sinusarabici strain (MAS10).</title>
        <authorList>
            <person name="Lapidus A."/>
            <person name="Chertkov O."/>
            <person name="Nolan M."/>
            <person name="Lucas S."/>
            <person name="Hammon N."/>
            <person name="Deshpande S."/>
            <person name="Cheng J.F."/>
            <person name="Tapia R."/>
            <person name="Han C."/>
            <person name="Goodwin L."/>
            <person name="Pitluck S."/>
            <person name="Liolios K."/>
            <person name="Pagani I."/>
            <person name="Ivanova N."/>
            <person name="Huntemann M."/>
            <person name="Mavromatis K."/>
            <person name="Mikhailova N."/>
            <person name="Pati A."/>
            <person name="Chen A."/>
            <person name="Palaniappan K."/>
            <person name="Land M."/>
            <person name="Hauser L."/>
            <person name="Brambilla E.M."/>
            <person name="Rohde M."/>
            <person name="Abt B."/>
            <person name="Spring S."/>
            <person name="Goker M."/>
            <person name="Bristow J."/>
            <person name="Eisen J.A."/>
            <person name="Markowitz V."/>
            <person name="Hugenholtz P."/>
            <person name="Kyrpides N.C."/>
            <person name="Klenk H.P."/>
            <person name="Woyke T."/>
        </authorList>
    </citation>
    <scope>NUCLEOTIDE SEQUENCE [LARGE SCALE GENOMIC DNA]</scope>
    <source>
        <strain evidence="4">DSM 4947 / MAS 10</strain>
    </source>
</reference>
<dbReference type="PRINTS" id="PR00419">
    <property type="entry name" value="ADXRDTASE"/>
</dbReference>
<dbReference type="InterPro" id="IPR023753">
    <property type="entry name" value="FAD/NAD-binding_dom"/>
</dbReference>
<dbReference type="InterPro" id="IPR028261">
    <property type="entry name" value="DPD_II"/>
</dbReference>
<dbReference type="GO" id="GO:0004355">
    <property type="term" value="F:glutamate synthase (NADPH) activity"/>
    <property type="evidence" value="ECO:0007669"/>
    <property type="project" value="UniProtKB-EC"/>
</dbReference>
<dbReference type="STRING" id="717231.Flexsi_1228"/>
<keyword evidence="4" id="KW-1185">Reference proteome</keyword>
<dbReference type="Gene3D" id="3.50.50.60">
    <property type="entry name" value="FAD/NAD(P)-binding domain"/>
    <property type="match status" value="2"/>
</dbReference>
<dbReference type="InterPro" id="IPR036188">
    <property type="entry name" value="FAD/NAD-bd_sf"/>
</dbReference>
<sequence length="567" mass="64048">MKRILPVYVNKLSPCYSKDHMGNTGCPAGNDIPRFLRLIALRRFEEAFYVLKETNPFSAGCGRFCDHPCETACNRTKFDQPVDIKALERFIADWGYANNLQPKDIKNDKDKSIAVVGSGPAGLTAAYFLSKEGYNVTVYEKHSKAGGLLSQGIPEYRYPDEILEKELEYIYKTGVKVRLNYEINKNRFIDLAEEFDAVIVATGAQSPGVLNIEGEDDPAVENGIKFLTDINLNNSENVNVGKDEKIGIIGGGYTAFDVARCAARLGADPHIIYRRTVNEMTAHPGEVKDSEEEGVTFHFLRQPVRIKRNGDKLKLVCSVMKLGPVDESGRAKPVQMKDAYEEFELDRIVMAVGDKPDLFFVGERFVNEYPNLNCPDLPDELKDKIFIAGDSSMGNSELVGMVVRAVGSAQITVEKVRKFLGEKIEPSENREIAFYNTINTKYFQETTRLVEKRIELEQRKNTFEEITKTIDEDTAVVFAERCFFCGICIQCDWCYYYSEGSLLKLGKEWSPTIDESFYKYVLDKISEASFKSVEACPRSALSITDEDSKLMEVCDYQFVNFDEIKGK</sequence>
<evidence type="ECO:0000259" key="1">
    <source>
        <dbReference type="Pfam" id="PF07992"/>
    </source>
</evidence>
<reference evidence="4" key="2">
    <citation type="submission" date="2011-06" db="EMBL/GenBank/DDBJ databases">
        <title>The complete genome of Flexistipes sinusarabici DSM 4947.</title>
        <authorList>
            <person name="Lucas S."/>
            <person name="Han J."/>
            <person name="Lapidus A."/>
            <person name="Bruce D."/>
            <person name="Goodwin L."/>
            <person name="Pitluck S."/>
            <person name="Peters L."/>
            <person name="Kyrpides N."/>
            <person name="Mavromatis K."/>
            <person name="Ivanova N."/>
            <person name="Mikhailova N."/>
            <person name="Chertkov O."/>
            <person name="Detter J.C."/>
            <person name="Tapia R."/>
            <person name="Han C."/>
            <person name="Land M."/>
            <person name="Hauser L."/>
            <person name="Markowitz V."/>
            <person name="Cheng J.-F."/>
            <person name="Hugenholtz P."/>
            <person name="Woyke T."/>
            <person name="Wu D."/>
            <person name="Spring S."/>
            <person name="Schroeder M."/>
            <person name="Brambilla E."/>
            <person name="Klenk H.-P."/>
            <person name="Eisen J.A."/>
        </authorList>
    </citation>
    <scope>NUCLEOTIDE SEQUENCE [LARGE SCALE GENOMIC DNA]</scope>
    <source>
        <strain evidence="4">DSM 4947 / MAS 10</strain>
    </source>
</reference>
<dbReference type="Pfam" id="PF07992">
    <property type="entry name" value="Pyr_redox_2"/>
    <property type="match status" value="1"/>
</dbReference>
<evidence type="ECO:0000313" key="3">
    <source>
        <dbReference type="EMBL" id="AEI14883.1"/>
    </source>
</evidence>
<dbReference type="eggNOG" id="COG0493">
    <property type="taxonomic scope" value="Bacteria"/>
</dbReference>
<evidence type="ECO:0000313" key="4">
    <source>
        <dbReference type="Proteomes" id="UP000006621"/>
    </source>
</evidence>
<feature type="domain" description="FAD/NAD(P)-binding" evidence="1">
    <location>
        <begin position="112"/>
        <end position="361"/>
    </location>
</feature>
<dbReference type="Gene3D" id="1.10.1060.10">
    <property type="entry name" value="Alpha-helical ferredoxin"/>
    <property type="match status" value="1"/>
</dbReference>
<evidence type="ECO:0000259" key="2">
    <source>
        <dbReference type="Pfam" id="PF14691"/>
    </source>
</evidence>
<dbReference type="PANTHER" id="PTHR42783:SF3">
    <property type="entry name" value="GLUTAMATE SYNTHASE [NADPH] SMALL CHAIN-RELATED"/>
    <property type="match status" value="1"/>
</dbReference>
<dbReference type="PANTHER" id="PTHR42783">
    <property type="entry name" value="GLUTAMATE SYNTHASE [NADPH] SMALL CHAIN"/>
    <property type="match status" value="1"/>
</dbReference>
<feature type="domain" description="Dihydroprymidine dehydrogenase" evidence="2">
    <location>
        <begin position="18"/>
        <end position="98"/>
    </location>
</feature>
<protein>
    <submittedName>
        <fullName evidence="3">Glutamate synthase (NADPH)</fullName>
        <ecNumber evidence="3">1.4.1.13</ecNumber>
    </submittedName>
</protein>
<dbReference type="HOGENOM" id="CLU_000422_3_4_0"/>
<dbReference type="Proteomes" id="UP000006621">
    <property type="component" value="Chromosome"/>
</dbReference>
<proteinExistence type="predicted"/>
<dbReference type="GO" id="GO:0051536">
    <property type="term" value="F:iron-sulfur cluster binding"/>
    <property type="evidence" value="ECO:0007669"/>
    <property type="project" value="InterPro"/>
</dbReference>
<dbReference type="InterPro" id="IPR009051">
    <property type="entry name" value="Helical_ferredxn"/>
</dbReference>
<dbReference type="EMBL" id="CP002858">
    <property type="protein sequence ID" value="AEI14883.1"/>
    <property type="molecule type" value="Genomic_DNA"/>
</dbReference>
<gene>
    <name evidence="3" type="ordered locus">Flexsi_1228</name>
</gene>
<dbReference type="Pfam" id="PF14691">
    <property type="entry name" value="Fer4_20"/>
    <property type="match status" value="1"/>
</dbReference>
<dbReference type="KEGG" id="fsi:Flexsi_1228"/>
<dbReference type="OrthoDB" id="9803192at2"/>
<dbReference type="AlphaFoldDB" id="F8E720"/>
<dbReference type="SUPFAM" id="SSF51971">
    <property type="entry name" value="Nucleotide-binding domain"/>
    <property type="match status" value="1"/>
</dbReference>
<keyword evidence="3" id="KW-0560">Oxidoreductase</keyword>
<dbReference type="RefSeq" id="WP_013886369.1">
    <property type="nucleotide sequence ID" value="NC_015672.1"/>
</dbReference>
<name>F8E720_FLESM</name>
<dbReference type="EC" id="1.4.1.13" evidence="3"/>
<dbReference type="SUPFAM" id="SSF46548">
    <property type="entry name" value="alpha-helical ferredoxin"/>
    <property type="match status" value="2"/>
</dbReference>